<evidence type="ECO:0000313" key="1">
    <source>
        <dbReference type="EMBL" id="KAE9335708.1"/>
    </source>
</evidence>
<dbReference type="Proteomes" id="UP000486351">
    <property type="component" value="Unassembled WGS sequence"/>
</dbReference>
<evidence type="ECO:0000313" key="2">
    <source>
        <dbReference type="Proteomes" id="UP000486351"/>
    </source>
</evidence>
<dbReference type="AlphaFoldDB" id="A0A6G0RK45"/>
<protein>
    <submittedName>
        <fullName evidence="1">Uncharacterized protein</fullName>
    </submittedName>
</protein>
<comment type="caution">
    <text evidence="1">The sequence shown here is derived from an EMBL/GenBank/DDBJ whole genome shotgun (WGS) entry which is preliminary data.</text>
</comment>
<reference evidence="1 2" key="1">
    <citation type="submission" date="2018-09" db="EMBL/GenBank/DDBJ databases">
        <title>Genomic investigation of the strawberry pathogen Phytophthora fragariae indicates pathogenicity is determined by transcriptional variation in three key races.</title>
        <authorList>
            <person name="Adams T.M."/>
            <person name="Armitage A.D."/>
            <person name="Sobczyk M.K."/>
            <person name="Bates H.J."/>
            <person name="Dunwell J.M."/>
            <person name="Nellist C.F."/>
            <person name="Harrison R.J."/>
        </authorList>
    </citation>
    <scope>NUCLEOTIDE SEQUENCE [LARGE SCALE GENOMIC DNA]</scope>
    <source>
        <strain evidence="1 2">NOV-77</strain>
    </source>
</reference>
<proteinExistence type="predicted"/>
<gene>
    <name evidence="1" type="ORF">PF008_g13363</name>
</gene>
<name>A0A6G0RK45_9STRA</name>
<dbReference type="EMBL" id="QXFY01000784">
    <property type="protein sequence ID" value="KAE9335708.1"/>
    <property type="molecule type" value="Genomic_DNA"/>
</dbReference>
<accession>A0A6G0RK45</accession>
<organism evidence="1 2">
    <name type="scientific">Phytophthora fragariae</name>
    <dbReference type="NCBI Taxonomy" id="53985"/>
    <lineage>
        <taxon>Eukaryota</taxon>
        <taxon>Sar</taxon>
        <taxon>Stramenopiles</taxon>
        <taxon>Oomycota</taxon>
        <taxon>Peronosporomycetes</taxon>
        <taxon>Peronosporales</taxon>
        <taxon>Peronosporaceae</taxon>
        <taxon>Phytophthora</taxon>
    </lineage>
</organism>
<sequence>MRHKARTLSASVAMAVVPDVGAHSEPPVASSSSTLAVSVAMAAVPDIGAHLVSPVASSSSTASACVVAKASVVAKGFFRYMSAGAHLEAADPSSQWRLRCRGCCSRRGHSRCGASSFLELNIGCLRRGKSLRHMSAGAPPRSC</sequence>